<feature type="transmembrane region" description="Helical" evidence="1">
    <location>
        <begin position="12"/>
        <end position="29"/>
    </location>
</feature>
<sequence length="211" mass="24613">MNQLPASIRSFIRTWLFFEVIVWIYSLAFHRFDQVRWINEWHQPILDHLFRFFTSLAEVFLPLLFAVFLYFKQRKWVLPYLGSYLLSTLITQGLKHFVFEGSLRPFAYFRDETYAWYTVPGVFINEFNSMPSGHTAAAWFMFFWMALAAKSARWGVFMACMASGVALSRVYLFQHFPIDTAVGAIIGVLSSATLYYLTIFKKLANESNPSA</sequence>
<feature type="domain" description="Phosphatidic acid phosphatase type 2/haloperoxidase" evidence="2">
    <location>
        <begin position="78"/>
        <end position="195"/>
    </location>
</feature>
<dbReference type="GO" id="GO:0050380">
    <property type="term" value="F:undecaprenyl-diphosphatase activity"/>
    <property type="evidence" value="ECO:0007669"/>
    <property type="project" value="UniProtKB-EC"/>
</dbReference>
<dbReference type="EC" id="3.6.1.27" evidence="3"/>
<dbReference type="Pfam" id="PF01569">
    <property type="entry name" value="PAP2"/>
    <property type="match status" value="1"/>
</dbReference>
<dbReference type="PANTHER" id="PTHR14969">
    <property type="entry name" value="SPHINGOSINE-1-PHOSPHATE PHOSPHOHYDROLASE"/>
    <property type="match status" value="1"/>
</dbReference>
<gene>
    <name evidence="3" type="primary">bcrC</name>
    <name evidence="3" type="ORF">HME7025_00623</name>
</gene>
<keyword evidence="3" id="KW-0378">Hydrolase</keyword>
<evidence type="ECO:0000256" key="1">
    <source>
        <dbReference type="SAM" id="Phobius"/>
    </source>
</evidence>
<name>A0A2S2DSY9_9BACT</name>
<dbReference type="PANTHER" id="PTHR14969:SF13">
    <property type="entry name" value="AT30094P"/>
    <property type="match status" value="1"/>
</dbReference>
<feature type="transmembrane region" description="Helical" evidence="1">
    <location>
        <begin position="49"/>
        <end position="71"/>
    </location>
</feature>
<dbReference type="EMBL" id="CP029346">
    <property type="protein sequence ID" value="AWL08495.1"/>
    <property type="molecule type" value="Genomic_DNA"/>
</dbReference>
<dbReference type="InterPro" id="IPR036938">
    <property type="entry name" value="PAP2/HPO_sf"/>
</dbReference>
<accession>A0A2S2DSY9</accession>
<evidence type="ECO:0000259" key="2">
    <source>
        <dbReference type="SMART" id="SM00014"/>
    </source>
</evidence>
<protein>
    <submittedName>
        <fullName evidence="3">Undecaprenyl-diphosphate phosphatase</fullName>
        <ecNumber evidence="3">3.6.1.27</ecNumber>
    </submittedName>
</protein>
<feature type="transmembrane region" description="Helical" evidence="1">
    <location>
        <begin position="178"/>
        <end position="197"/>
    </location>
</feature>
<dbReference type="RefSeq" id="WP_109322245.1">
    <property type="nucleotide sequence ID" value="NZ_CP029346.1"/>
</dbReference>
<keyword evidence="1" id="KW-0472">Membrane</keyword>
<dbReference type="SMART" id="SM00014">
    <property type="entry name" value="acidPPc"/>
    <property type="match status" value="1"/>
</dbReference>
<evidence type="ECO:0000313" key="3">
    <source>
        <dbReference type="EMBL" id="AWL08495.1"/>
    </source>
</evidence>
<feature type="transmembrane region" description="Helical" evidence="1">
    <location>
        <begin position="154"/>
        <end position="172"/>
    </location>
</feature>
<dbReference type="InterPro" id="IPR000326">
    <property type="entry name" value="PAP2/HPO"/>
</dbReference>
<dbReference type="KEGG" id="psez:HME7025_00623"/>
<evidence type="ECO:0000313" key="4">
    <source>
        <dbReference type="Proteomes" id="UP000245468"/>
    </source>
</evidence>
<keyword evidence="4" id="KW-1185">Reference proteome</keyword>
<keyword evidence="1" id="KW-1133">Transmembrane helix</keyword>
<dbReference type="SUPFAM" id="SSF48317">
    <property type="entry name" value="Acid phosphatase/Vanadium-dependent haloperoxidase"/>
    <property type="match status" value="1"/>
</dbReference>
<dbReference type="Gene3D" id="1.20.144.10">
    <property type="entry name" value="Phosphatidic acid phosphatase type 2/haloperoxidase"/>
    <property type="match status" value="1"/>
</dbReference>
<reference evidence="4" key="1">
    <citation type="submission" date="2018-05" db="EMBL/GenBank/DDBJ databases">
        <title>Pseudarcicella sp. HME7025 Genome sequencing and assembly.</title>
        <authorList>
            <person name="Kim H."/>
            <person name="Kang H."/>
            <person name="Joh K."/>
        </authorList>
    </citation>
    <scope>NUCLEOTIDE SEQUENCE [LARGE SCALE GENOMIC DNA]</scope>
    <source>
        <strain evidence="4">HME7025</strain>
    </source>
</reference>
<keyword evidence="1" id="KW-0812">Transmembrane</keyword>
<organism evidence="3 4">
    <name type="scientific">Aquirufa nivalisilvae</name>
    <dbReference type="NCBI Taxonomy" id="2516557"/>
    <lineage>
        <taxon>Bacteria</taxon>
        <taxon>Pseudomonadati</taxon>
        <taxon>Bacteroidota</taxon>
        <taxon>Cytophagia</taxon>
        <taxon>Cytophagales</taxon>
        <taxon>Flectobacillaceae</taxon>
        <taxon>Aquirufa</taxon>
    </lineage>
</organism>
<dbReference type="Proteomes" id="UP000245468">
    <property type="component" value="Chromosome"/>
</dbReference>
<feature type="transmembrane region" description="Helical" evidence="1">
    <location>
        <begin position="129"/>
        <end position="147"/>
    </location>
</feature>
<dbReference type="AlphaFoldDB" id="A0A2S2DSY9"/>
<proteinExistence type="predicted"/>
<dbReference type="OrthoDB" id="9773582at2"/>
<feature type="transmembrane region" description="Helical" evidence="1">
    <location>
        <begin position="78"/>
        <end position="99"/>
    </location>
</feature>